<keyword evidence="2" id="KW-0677">Repeat</keyword>
<dbReference type="PANTHER" id="PTHR10827:SF98">
    <property type="entry name" value="45 KDA CALCIUM-BINDING PROTEIN"/>
    <property type="match status" value="1"/>
</dbReference>
<dbReference type="RefSeq" id="WP_419581278.1">
    <property type="nucleotide sequence ID" value="NZ_CP036432.1"/>
</dbReference>
<evidence type="ECO:0000313" key="5">
    <source>
        <dbReference type="EMBL" id="QDV83656.1"/>
    </source>
</evidence>
<protein>
    <submittedName>
        <fullName evidence="5">EF hand</fullName>
    </submittedName>
</protein>
<feature type="chain" id="PRO_5045422943" evidence="3">
    <location>
        <begin position="22"/>
        <end position="283"/>
    </location>
</feature>
<dbReference type="InterPro" id="IPR018247">
    <property type="entry name" value="EF_Hand_1_Ca_BS"/>
</dbReference>
<dbReference type="Gene3D" id="1.10.238.10">
    <property type="entry name" value="EF-hand"/>
    <property type="match status" value="3"/>
</dbReference>
<dbReference type="SUPFAM" id="SSF47473">
    <property type="entry name" value="EF-hand"/>
    <property type="match status" value="2"/>
</dbReference>
<evidence type="ECO:0000256" key="2">
    <source>
        <dbReference type="ARBA" id="ARBA00022737"/>
    </source>
</evidence>
<feature type="domain" description="EF-hand" evidence="4">
    <location>
        <begin position="64"/>
        <end position="99"/>
    </location>
</feature>
<dbReference type="Proteomes" id="UP000318081">
    <property type="component" value="Chromosome"/>
</dbReference>
<accession>A0ABX5XSQ7</accession>
<gene>
    <name evidence="5" type="ORF">TBK1r_25980</name>
</gene>
<evidence type="ECO:0000313" key="6">
    <source>
        <dbReference type="Proteomes" id="UP000318081"/>
    </source>
</evidence>
<proteinExistence type="predicted"/>
<keyword evidence="6" id="KW-1185">Reference proteome</keyword>
<dbReference type="Pfam" id="PF13499">
    <property type="entry name" value="EF-hand_7"/>
    <property type="match status" value="1"/>
</dbReference>
<dbReference type="PANTHER" id="PTHR10827">
    <property type="entry name" value="RETICULOCALBIN"/>
    <property type="match status" value="1"/>
</dbReference>
<evidence type="ECO:0000256" key="1">
    <source>
        <dbReference type="ARBA" id="ARBA00022723"/>
    </source>
</evidence>
<keyword evidence="1" id="KW-0479">Metal-binding</keyword>
<dbReference type="InterPro" id="IPR002048">
    <property type="entry name" value="EF_hand_dom"/>
</dbReference>
<sequence>MVKTLLVVGLSIVIVTDTASAQVLSGDKPDLYALVIAPIDLTDATRSMTVYDTDEDGSIDKEEQKRIDWKDEIEQFDLNRDGKLTHLELCVRFAKLRGDSGVTQQVVNNANIYLRRNDRNGNGQLDPDEIATMLAKHRRDSGMSKSDLAKVRSVFERYDRNSDGTIDTDEFVAAEGPFSNGSGTNPLSELDKNGDGELTQMEVQQVITQTRKTLGFDDGHLAEARKLLTRHDKNRSTFIDESELFETPVSGQLAKTILKQADQDDDKRVSLIELATYLAKQTK</sequence>
<evidence type="ECO:0000259" key="4">
    <source>
        <dbReference type="PROSITE" id="PS50222"/>
    </source>
</evidence>
<evidence type="ECO:0000256" key="3">
    <source>
        <dbReference type="SAM" id="SignalP"/>
    </source>
</evidence>
<name>A0ABX5XSQ7_9BACT</name>
<dbReference type="PROSITE" id="PS00018">
    <property type="entry name" value="EF_HAND_1"/>
    <property type="match status" value="5"/>
</dbReference>
<keyword evidence="3" id="KW-0732">Signal</keyword>
<dbReference type="EMBL" id="CP036432">
    <property type="protein sequence ID" value="QDV83656.1"/>
    <property type="molecule type" value="Genomic_DNA"/>
</dbReference>
<feature type="signal peptide" evidence="3">
    <location>
        <begin position="1"/>
        <end position="21"/>
    </location>
</feature>
<dbReference type="PROSITE" id="PS50222">
    <property type="entry name" value="EF_HAND_2"/>
    <property type="match status" value="2"/>
</dbReference>
<dbReference type="SMART" id="SM00054">
    <property type="entry name" value="EFh"/>
    <property type="match status" value="6"/>
</dbReference>
<organism evidence="5 6">
    <name type="scientific">Stieleria magnilauensis</name>
    <dbReference type="NCBI Taxonomy" id="2527963"/>
    <lineage>
        <taxon>Bacteria</taxon>
        <taxon>Pseudomonadati</taxon>
        <taxon>Planctomycetota</taxon>
        <taxon>Planctomycetia</taxon>
        <taxon>Pirellulales</taxon>
        <taxon>Pirellulaceae</taxon>
        <taxon>Stieleria</taxon>
    </lineage>
</organism>
<dbReference type="Pfam" id="PF13202">
    <property type="entry name" value="EF-hand_5"/>
    <property type="match status" value="3"/>
</dbReference>
<reference evidence="5 6" key="1">
    <citation type="submission" date="2019-02" db="EMBL/GenBank/DDBJ databases">
        <title>Deep-cultivation of Planctomycetes and their phenomic and genomic characterization uncovers novel biology.</title>
        <authorList>
            <person name="Wiegand S."/>
            <person name="Jogler M."/>
            <person name="Boedeker C."/>
            <person name="Pinto D."/>
            <person name="Vollmers J."/>
            <person name="Rivas-Marin E."/>
            <person name="Kohn T."/>
            <person name="Peeters S.H."/>
            <person name="Heuer A."/>
            <person name="Rast P."/>
            <person name="Oberbeckmann S."/>
            <person name="Bunk B."/>
            <person name="Jeske O."/>
            <person name="Meyerdierks A."/>
            <person name="Storesund J.E."/>
            <person name="Kallscheuer N."/>
            <person name="Luecker S."/>
            <person name="Lage O.M."/>
            <person name="Pohl T."/>
            <person name="Merkel B.J."/>
            <person name="Hornburger P."/>
            <person name="Mueller R.-W."/>
            <person name="Bruemmer F."/>
            <person name="Labrenz M."/>
            <person name="Spormann A.M."/>
            <person name="Op den Camp H."/>
            <person name="Overmann J."/>
            <person name="Amann R."/>
            <person name="Jetten M.S.M."/>
            <person name="Mascher T."/>
            <person name="Medema M.H."/>
            <person name="Devos D.P."/>
            <person name="Kaster A.-K."/>
            <person name="Ovreas L."/>
            <person name="Rohde M."/>
            <person name="Galperin M.Y."/>
            <person name="Jogler C."/>
        </authorList>
    </citation>
    <scope>NUCLEOTIDE SEQUENCE [LARGE SCALE GENOMIC DNA]</scope>
    <source>
        <strain evidence="5 6">TBK1r</strain>
    </source>
</reference>
<feature type="domain" description="EF-hand" evidence="4">
    <location>
        <begin position="146"/>
        <end position="181"/>
    </location>
</feature>
<dbReference type="InterPro" id="IPR011992">
    <property type="entry name" value="EF-hand-dom_pair"/>
</dbReference>